<sequence>MHRDSELGARYRQSTGKDNDCEKHAELRLFFQSDPLAVRRALESILSGLDHLRLSQDDCGTVELVLAEVMNNIVEHAYAGERSGIIEMRILNDGDGLACMVIDDGLPMPDGNPPMGKEHDLSCPREDLPEGGFGWALIRELARDLGYEREEGRNRLTFRLDVRRTILTS</sequence>
<evidence type="ECO:0000313" key="4">
    <source>
        <dbReference type="Proteomes" id="UP000640583"/>
    </source>
</evidence>
<dbReference type="EMBL" id="JADCKQ010000005">
    <property type="protein sequence ID" value="MBI1493750.1"/>
    <property type="molecule type" value="Genomic_DNA"/>
</dbReference>
<keyword evidence="1" id="KW-0418">Kinase</keyword>
<dbReference type="SUPFAM" id="SSF55874">
    <property type="entry name" value="ATPase domain of HSP90 chaperone/DNA topoisomerase II/histidine kinase"/>
    <property type="match status" value="1"/>
</dbReference>
<dbReference type="GO" id="GO:0005524">
    <property type="term" value="F:ATP binding"/>
    <property type="evidence" value="ECO:0007669"/>
    <property type="project" value="UniProtKB-KW"/>
</dbReference>
<keyword evidence="3" id="KW-0067">ATP-binding</keyword>
<dbReference type="Proteomes" id="UP000640583">
    <property type="component" value="Unassembled WGS sequence"/>
</dbReference>
<dbReference type="PANTHER" id="PTHR35526">
    <property type="entry name" value="ANTI-SIGMA-F FACTOR RSBW-RELATED"/>
    <property type="match status" value="1"/>
</dbReference>
<keyword evidence="1" id="KW-0808">Transferase</keyword>
<name>A0A8J7IXB1_9RHOB</name>
<dbReference type="Pfam" id="PF13581">
    <property type="entry name" value="HATPase_c_2"/>
    <property type="match status" value="1"/>
</dbReference>
<evidence type="ECO:0000259" key="2">
    <source>
        <dbReference type="Pfam" id="PF13581"/>
    </source>
</evidence>
<dbReference type="Gene3D" id="3.30.565.10">
    <property type="entry name" value="Histidine kinase-like ATPase, C-terminal domain"/>
    <property type="match status" value="1"/>
</dbReference>
<accession>A0A8J7IXB1</accession>
<evidence type="ECO:0000313" key="3">
    <source>
        <dbReference type="EMBL" id="MBI1493750.1"/>
    </source>
</evidence>
<dbReference type="InterPro" id="IPR036890">
    <property type="entry name" value="HATPase_C_sf"/>
</dbReference>
<dbReference type="CDD" id="cd16936">
    <property type="entry name" value="HATPase_RsbW-like"/>
    <property type="match status" value="1"/>
</dbReference>
<feature type="domain" description="Histidine kinase/HSP90-like ATPase" evidence="2">
    <location>
        <begin position="31"/>
        <end position="159"/>
    </location>
</feature>
<keyword evidence="3" id="KW-0547">Nucleotide-binding</keyword>
<reference evidence="3" key="1">
    <citation type="submission" date="2020-10" db="EMBL/GenBank/DDBJ databases">
        <title>Paenihalocynthiibacter styelae gen. nov., sp. nov., isolated from stalked sea squirt Styela clava.</title>
        <authorList>
            <person name="Kim Y.-O."/>
            <person name="Yoon J.-H."/>
        </authorList>
    </citation>
    <scope>NUCLEOTIDE SEQUENCE</scope>
    <source>
        <strain evidence="3">MYP1-1</strain>
    </source>
</reference>
<dbReference type="PANTHER" id="PTHR35526:SF3">
    <property type="entry name" value="ANTI-SIGMA-F FACTOR RSBW"/>
    <property type="match status" value="1"/>
</dbReference>
<dbReference type="InterPro" id="IPR003594">
    <property type="entry name" value="HATPase_dom"/>
</dbReference>
<dbReference type="GO" id="GO:0004674">
    <property type="term" value="F:protein serine/threonine kinase activity"/>
    <property type="evidence" value="ECO:0007669"/>
    <property type="project" value="UniProtKB-KW"/>
</dbReference>
<comment type="caution">
    <text evidence="3">The sequence shown here is derived from an EMBL/GenBank/DDBJ whole genome shotgun (WGS) entry which is preliminary data.</text>
</comment>
<keyword evidence="1" id="KW-0723">Serine/threonine-protein kinase</keyword>
<dbReference type="RefSeq" id="WP_228848569.1">
    <property type="nucleotide sequence ID" value="NZ_JADCKQ010000005.1"/>
</dbReference>
<evidence type="ECO:0000256" key="1">
    <source>
        <dbReference type="ARBA" id="ARBA00022527"/>
    </source>
</evidence>
<gene>
    <name evidence="3" type="ORF">H1D41_08905</name>
</gene>
<proteinExistence type="predicted"/>
<protein>
    <submittedName>
        <fullName evidence="3">ATP-binding protein</fullName>
    </submittedName>
</protein>
<organism evidence="3 4">
    <name type="scientific">Halocynthiibacter styelae</name>
    <dbReference type="NCBI Taxonomy" id="2761955"/>
    <lineage>
        <taxon>Bacteria</taxon>
        <taxon>Pseudomonadati</taxon>
        <taxon>Pseudomonadota</taxon>
        <taxon>Alphaproteobacteria</taxon>
        <taxon>Rhodobacterales</taxon>
        <taxon>Paracoccaceae</taxon>
        <taxon>Halocynthiibacter</taxon>
    </lineage>
</organism>
<dbReference type="AlphaFoldDB" id="A0A8J7IXB1"/>
<dbReference type="InterPro" id="IPR050267">
    <property type="entry name" value="Anti-sigma-factor_SerPK"/>
</dbReference>
<keyword evidence="4" id="KW-1185">Reference proteome</keyword>